<gene>
    <name evidence="1" type="ORF">HC757_15925</name>
</gene>
<name>A0A972G3P8_9GAMM</name>
<dbReference type="AlphaFoldDB" id="A0A972G3P8"/>
<proteinExistence type="predicted"/>
<keyword evidence="2" id="KW-1185">Reference proteome</keyword>
<sequence length="172" mass="19772">MKNFIKVIDIGRKFDPYHEIEGLVEGGIDEVANVFSGALIGNLMKYDWYTQHKISKNVVAIGYDEVERFPLDTLSVEDYLGFLNDVLEAARGVKERHLAIFEPSTGYVIDPRRVASIKKLEEYGAAVSDTDNIYDVLIGLPEEHSVEDETQYWEPKEAKSKPTAARKWWRFW</sequence>
<evidence type="ECO:0000313" key="2">
    <source>
        <dbReference type="Proteomes" id="UP000737113"/>
    </source>
</evidence>
<accession>A0A972G3P8</accession>
<organism evidence="1 2">
    <name type="scientific">Shewanella salipaludis</name>
    <dbReference type="NCBI Taxonomy" id="2723052"/>
    <lineage>
        <taxon>Bacteria</taxon>
        <taxon>Pseudomonadati</taxon>
        <taxon>Pseudomonadota</taxon>
        <taxon>Gammaproteobacteria</taxon>
        <taxon>Alteromonadales</taxon>
        <taxon>Shewanellaceae</taxon>
        <taxon>Shewanella</taxon>
    </lineage>
</organism>
<dbReference type="RefSeq" id="WP_169565367.1">
    <property type="nucleotide sequence ID" value="NZ_JAAXYH010000014.1"/>
</dbReference>
<dbReference type="EMBL" id="JAAXYH010000014">
    <property type="protein sequence ID" value="NMH66644.1"/>
    <property type="molecule type" value="Genomic_DNA"/>
</dbReference>
<comment type="caution">
    <text evidence="1">The sequence shown here is derived from an EMBL/GenBank/DDBJ whole genome shotgun (WGS) entry which is preliminary data.</text>
</comment>
<dbReference type="Proteomes" id="UP000737113">
    <property type="component" value="Unassembled WGS sequence"/>
</dbReference>
<evidence type="ECO:0000313" key="1">
    <source>
        <dbReference type="EMBL" id="NMH66644.1"/>
    </source>
</evidence>
<reference evidence="1" key="1">
    <citation type="submission" date="2020-04" db="EMBL/GenBank/DDBJ databases">
        <title>Description of Shewanella salipaludis sp. nov., isolated from a salt marsh.</title>
        <authorList>
            <person name="Park S."/>
            <person name="Yoon J.-H."/>
        </authorList>
    </citation>
    <scope>NUCLEOTIDE SEQUENCE</scope>
    <source>
        <strain evidence="1">SHSM-M6</strain>
    </source>
</reference>
<protein>
    <submittedName>
        <fullName evidence="1">Uncharacterized protein</fullName>
    </submittedName>
</protein>